<evidence type="ECO:0000256" key="7">
    <source>
        <dbReference type="RuleBase" id="RU367016"/>
    </source>
</evidence>
<evidence type="ECO:0000313" key="11">
    <source>
        <dbReference type="Proteomes" id="UP000001695"/>
    </source>
</evidence>
<dbReference type="AlphaFoldDB" id="B2IH88"/>
<dbReference type="OrthoDB" id="9813426at2"/>
<feature type="transmembrane region" description="Helical" evidence="7">
    <location>
        <begin position="6"/>
        <end position="25"/>
    </location>
</feature>
<dbReference type="GO" id="GO:0005886">
    <property type="term" value="C:plasma membrane"/>
    <property type="evidence" value="ECO:0007669"/>
    <property type="project" value="UniProtKB-SubCell"/>
</dbReference>
<reference evidence="10 11" key="2">
    <citation type="journal article" date="2010" name="J. Bacteriol.">
        <title>Complete genome sequence of Beijerinckia indica subsp. indica.</title>
        <authorList>
            <person name="Tamas I."/>
            <person name="Dedysh S.N."/>
            <person name="Liesack W."/>
            <person name="Stott M.B."/>
            <person name="Alam M."/>
            <person name="Murrell J.C."/>
            <person name="Dunfield P.F."/>
        </authorList>
    </citation>
    <scope>NUCLEOTIDE SEQUENCE [LARGE SCALE GENOMIC DNA]</scope>
    <source>
        <strain evidence="11">ATCC 9039 / DSM 1715 / NCIMB 8712</strain>
    </source>
</reference>
<name>B2IH88_BEII9</name>
<dbReference type="KEGG" id="bid:Bind_2256"/>
<evidence type="ECO:0000256" key="3">
    <source>
        <dbReference type="ARBA" id="ARBA00022475"/>
    </source>
</evidence>
<dbReference type="PANTHER" id="PTHR30353">
    <property type="entry name" value="INNER MEMBRANE PROTEIN DEDA-RELATED"/>
    <property type="match status" value="1"/>
</dbReference>
<keyword evidence="6 7" id="KW-0472">Membrane</keyword>
<feature type="transmembrane region" description="Helical" evidence="7">
    <location>
        <begin position="141"/>
        <end position="160"/>
    </location>
</feature>
<accession>B2IH88</accession>
<evidence type="ECO:0000256" key="2">
    <source>
        <dbReference type="ARBA" id="ARBA00010792"/>
    </source>
</evidence>
<feature type="region of interest" description="Disordered" evidence="8">
    <location>
        <begin position="205"/>
        <end position="224"/>
    </location>
</feature>
<keyword evidence="4 7" id="KW-0812">Transmembrane</keyword>
<evidence type="ECO:0000256" key="4">
    <source>
        <dbReference type="ARBA" id="ARBA00022692"/>
    </source>
</evidence>
<evidence type="ECO:0000313" key="10">
    <source>
        <dbReference type="EMBL" id="ACB95873.1"/>
    </source>
</evidence>
<dbReference type="RefSeq" id="WP_012385228.1">
    <property type="nucleotide sequence ID" value="NC_010581.1"/>
</dbReference>
<proteinExistence type="inferred from homology"/>
<reference evidence="11" key="1">
    <citation type="submission" date="2008-03" db="EMBL/GenBank/DDBJ databases">
        <title>Complete sequence of chromosome of Beijerinckia indica subsp. indica ATCC 9039.</title>
        <authorList>
            <consortium name="US DOE Joint Genome Institute"/>
            <person name="Copeland A."/>
            <person name="Lucas S."/>
            <person name="Lapidus A."/>
            <person name="Glavina del Rio T."/>
            <person name="Dalin E."/>
            <person name="Tice H."/>
            <person name="Bruce D."/>
            <person name="Goodwin L."/>
            <person name="Pitluck S."/>
            <person name="LaButti K."/>
            <person name="Schmutz J."/>
            <person name="Larimer F."/>
            <person name="Land M."/>
            <person name="Hauser L."/>
            <person name="Kyrpides N."/>
            <person name="Mikhailova N."/>
            <person name="Dunfield P.F."/>
            <person name="Dedysh S.N."/>
            <person name="Liesack W."/>
            <person name="Saw J.H."/>
            <person name="Alam M."/>
            <person name="Chen Y."/>
            <person name="Murrell J.C."/>
            <person name="Richardson P."/>
        </authorList>
    </citation>
    <scope>NUCLEOTIDE SEQUENCE [LARGE SCALE GENOMIC DNA]</scope>
    <source>
        <strain evidence="11">ATCC 9039 / DSM 1715 / NCIMB 8712</strain>
    </source>
</reference>
<evidence type="ECO:0000256" key="5">
    <source>
        <dbReference type="ARBA" id="ARBA00022989"/>
    </source>
</evidence>
<feature type="transmembrane region" description="Helical" evidence="7">
    <location>
        <begin position="172"/>
        <end position="191"/>
    </location>
</feature>
<dbReference type="eggNOG" id="COG0586">
    <property type="taxonomic scope" value="Bacteria"/>
</dbReference>
<evidence type="ECO:0000259" key="9">
    <source>
        <dbReference type="Pfam" id="PF09335"/>
    </source>
</evidence>
<keyword evidence="3 7" id="KW-1003">Cell membrane</keyword>
<gene>
    <name evidence="10" type="ordered locus">Bind_2256</name>
</gene>
<dbReference type="EMBL" id="CP001016">
    <property type="protein sequence ID" value="ACB95873.1"/>
    <property type="molecule type" value="Genomic_DNA"/>
</dbReference>
<dbReference type="Pfam" id="PF09335">
    <property type="entry name" value="VTT_dom"/>
    <property type="match status" value="1"/>
</dbReference>
<keyword evidence="11" id="KW-1185">Reference proteome</keyword>
<feature type="domain" description="VTT" evidence="9">
    <location>
        <begin position="32"/>
        <end position="159"/>
    </location>
</feature>
<dbReference type="InterPro" id="IPR032816">
    <property type="entry name" value="VTT_dom"/>
</dbReference>
<dbReference type="InterPro" id="IPR032818">
    <property type="entry name" value="DedA-like"/>
</dbReference>
<comment type="similarity">
    <text evidence="2 7">Belongs to the DedA family.</text>
</comment>
<evidence type="ECO:0000256" key="6">
    <source>
        <dbReference type="ARBA" id="ARBA00023136"/>
    </source>
</evidence>
<evidence type="ECO:0000256" key="8">
    <source>
        <dbReference type="SAM" id="MobiDB-lite"/>
    </source>
</evidence>
<keyword evidence="5 7" id="KW-1133">Transmembrane helix</keyword>
<feature type="transmembrane region" description="Helical" evidence="7">
    <location>
        <begin position="111"/>
        <end position="129"/>
    </location>
</feature>
<sequence>MSLTTAIPAVISHYGYWAVFGMVAMESLGVPLPGETVLISAAIASAALHDMNIVLVIAAAVVGASLGDNIGYWVGRNYGAQLLAKHGQKIGLGERQLKLGHFLFQKHGAKIVFFGRFVAFLRTFAALLAGANHYDARRFMVFNVMGAILWATTVGLLGYGFGAAAERLAKPFSLTLAVLSVATLIWLWPIYKRRESALMQEAEAMAAREEQAQEEQGSGKPKAS</sequence>
<evidence type="ECO:0000256" key="1">
    <source>
        <dbReference type="ARBA" id="ARBA00004651"/>
    </source>
</evidence>
<dbReference type="HOGENOM" id="CLU_044208_4_2_5"/>
<dbReference type="Proteomes" id="UP000001695">
    <property type="component" value="Chromosome"/>
</dbReference>
<protein>
    <submittedName>
        <fullName evidence="10">SNARE associated Golgi protein</fullName>
    </submittedName>
</protein>
<comment type="subcellular location">
    <subcellularLocation>
        <location evidence="1 7">Cell membrane</location>
        <topology evidence="1 7">Multi-pass membrane protein</topology>
    </subcellularLocation>
</comment>
<organism evidence="10 11">
    <name type="scientific">Beijerinckia indica subsp. indica (strain ATCC 9039 / DSM 1715 / NCIMB 8712)</name>
    <dbReference type="NCBI Taxonomy" id="395963"/>
    <lineage>
        <taxon>Bacteria</taxon>
        <taxon>Pseudomonadati</taxon>
        <taxon>Pseudomonadota</taxon>
        <taxon>Alphaproteobacteria</taxon>
        <taxon>Hyphomicrobiales</taxon>
        <taxon>Beijerinckiaceae</taxon>
        <taxon>Beijerinckia</taxon>
    </lineage>
</organism>
<dbReference type="PANTHER" id="PTHR30353:SF15">
    <property type="entry name" value="INNER MEMBRANE PROTEIN YABI"/>
    <property type="match status" value="1"/>
</dbReference>